<organism evidence="2 3">
    <name type="scientific">Papilio xuthus</name>
    <name type="common">Asian swallowtail butterfly</name>
    <dbReference type="NCBI Taxonomy" id="66420"/>
    <lineage>
        <taxon>Eukaryota</taxon>
        <taxon>Metazoa</taxon>
        <taxon>Ecdysozoa</taxon>
        <taxon>Arthropoda</taxon>
        <taxon>Hexapoda</taxon>
        <taxon>Insecta</taxon>
        <taxon>Pterygota</taxon>
        <taxon>Neoptera</taxon>
        <taxon>Endopterygota</taxon>
        <taxon>Lepidoptera</taxon>
        <taxon>Glossata</taxon>
        <taxon>Ditrysia</taxon>
        <taxon>Papilionoidea</taxon>
        <taxon>Papilionidae</taxon>
        <taxon>Papilioninae</taxon>
        <taxon>Papilio</taxon>
    </lineage>
</organism>
<name>A0A194PEU1_PAPXU</name>
<evidence type="ECO:0000259" key="1">
    <source>
        <dbReference type="Pfam" id="PF16007"/>
    </source>
</evidence>
<dbReference type="AlphaFoldDB" id="A0A194PEU1"/>
<dbReference type="Pfam" id="PF16007">
    <property type="entry name" value="DUF4777"/>
    <property type="match status" value="1"/>
</dbReference>
<keyword evidence="3" id="KW-1185">Reference proteome</keyword>
<dbReference type="InterPro" id="IPR031957">
    <property type="entry name" value="DUF4777"/>
</dbReference>
<gene>
    <name evidence="2" type="ORF">RR46_08307</name>
</gene>
<protein>
    <recommendedName>
        <fullName evidence="1">DUF4777 domain-containing protein</fullName>
    </recommendedName>
</protein>
<reference evidence="2 3" key="1">
    <citation type="journal article" date="2015" name="Nat. Commun.">
        <title>Outbred genome sequencing and CRISPR/Cas9 gene editing in butterflies.</title>
        <authorList>
            <person name="Li X."/>
            <person name="Fan D."/>
            <person name="Zhang W."/>
            <person name="Liu G."/>
            <person name="Zhang L."/>
            <person name="Zhao L."/>
            <person name="Fang X."/>
            <person name="Chen L."/>
            <person name="Dong Y."/>
            <person name="Chen Y."/>
            <person name="Ding Y."/>
            <person name="Zhao R."/>
            <person name="Feng M."/>
            <person name="Zhu Y."/>
            <person name="Feng Y."/>
            <person name="Jiang X."/>
            <person name="Zhu D."/>
            <person name="Xiang H."/>
            <person name="Feng X."/>
            <person name="Li S."/>
            <person name="Wang J."/>
            <person name="Zhang G."/>
            <person name="Kronforst M.R."/>
            <person name="Wang W."/>
        </authorList>
    </citation>
    <scope>NUCLEOTIDE SEQUENCE [LARGE SCALE GENOMIC DNA]</scope>
    <source>
        <strain evidence="2">Ya'a_city_454_Px</strain>
        <tissue evidence="2">Whole body</tissue>
    </source>
</reference>
<proteinExistence type="predicted"/>
<evidence type="ECO:0000313" key="3">
    <source>
        <dbReference type="Proteomes" id="UP000053268"/>
    </source>
</evidence>
<accession>A0A194PEU1</accession>
<dbReference type="EMBL" id="KQ459605">
    <property type="protein sequence ID" value="KPI91881.1"/>
    <property type="molecule type" value="Genomic_DNA"/>
</dbReference>
<dbReference type="Proteomes" id="UP000053268">
    <property type="component" value="Unassembled WGS sequence"/>
</dbReference>
<evidence type="ECO:0000313" key="2">
    <source>
        <dbReference type="EMBL" id="KPI91881.1"/>
    </source>
</evidence>
<sequence>MTTEEAAEATAPPNPPGRLILKYLHDVKEGATSAEIVRFLRTNYNKLSSDELNQTVEKILENGVSLGFLERKGSNYLNWKAREACGCRRRRRRRSCRRRRRRIRRRCRRRRRRRGCGCR</sequence>
<feature type="domain" description="DUF4777" evidence="1">
    <location>
        <begin position="17"/>
        <end position="76"/>
    </location>
</feature>